<gene>
    <name evidence="5" type="ORF">LCGC14_0102030</name>
</gene>
<protein>
    <recommendedName>
        <fullName evidence="4">Radical SAM core domain-containing protein</fullName>
    </recommendedName>
</protein>
<reference evidence="5" key="1">
    <citation type="journal article" date="2015" name="Nature">
        <title>Complex archaea that bridge the gap between prokaryotes and eukaryotes.</title>
        <authorList>
            <person name="Spang A."/>
            <person name="Saw J.H."/>
            <person name="Jorgensen S.L."/>
            <person name="Zaremba-Niedzwiedzka K."/>
            <person name="Martijn J."/>
            <person name="Lind A.E."/>
            <person name="van Eijk R."/>
            <person name="Schleper C."/>
            <person name="Guy L."/>
            <person name="Ettema T.J."/>
        </authorList>
    </citation>
    <scope>NUCLEOTIDE SEQUENCE</scope>
</reference>
<evidence type="ECO:0000313" key="5">
    <source>
        <dbReference type="EMBL" id="KKO02754.1"/>
    </source>
</evidence>
<evidence type="ECO:0000256" key="2">
    <source>
        <dbReference type="ARBA" id="ARBA00023004"/>
    </source>
</evidence>
<dbReference type="AlphaFoldDB" id="A0A0F9YE55"/>
<proteinExistence type="predicted"/>
<dbReference type="EMBL" id="LAZR01000029">
    <property type="protein sequence ID" value="KKO02754.1"/>
    <property type="molecule type" value="Genomic_DNA"/>
</dbReference>
<evidence type="ECO:0000256" key="1">
    <source>
        <dbReference type="ARBA" id="ARBA00022723"/>
    </source>
</evidence>
<dbReference type="GO" id="GO:0046872">
    <property type="term" value="F:metal ion binding"/>
    <property type="evidence" value="ECO:0007669"/>
    <property type="project" value="UniProtKB-KW"/>
</dbReference>
<dbReference type="PANTHER" id="PTHR43432:SF6">
    <property type="entry name" value="RADICAL SAM CORE DOMAIN-CONTAINING PROTEIN"/>
    <property type="match status" value="1"/>
</dbReference>
<comment type="caution">
    <text evidence="5">The sequence shown here is derived from an EMBL/GenBank/DDBJ whole genome shotgun (WGS) entry which is preliminary data.</text>
</comment>
<organism evidence="5">
    <name type="scientific">marine sediment metagenome</name>
    <dbReference type="NCBI Taxonomy" id="412755"/>
    <lineage>
        <taxon>unclassified sequences</taxon>
        <taxon>metagenomes</taxon>
        <taxon>ecological metagenomes</taxon>
    </lineage>
</organism>
<evidence type="ECO:0000256" key="3">
    <source>
        <dbReference type="ARBA" id="ARBA00023014"/>
    </source>
</evidence>
<dbReference type="SFLD" id="SFLDG01084">
    <property type="entry name" value="Uncharacterised_Radical_SAM_Su"/>
    <property type="match status" value="1"/>
</dbReference>
<keyword evidence="2" id="KW-0408">Iron</keyword>
<dbReference type="SUPFAM" id="SSF102114">
    <property type="entry name" value="Radical SAM enzymes"/>
    <property type="match status" value="1"/>
</dbReference>
<feature type="domain" description="Radical SAM core" evidence="4">
    <location>
        <begin position="28"/>
        <end position="186"/>
    </location>
</feature>
<dbReference type="CDD" id="cd01335">
    <property type="entry name" value="Radical_SAM"/>
    <property type="match status" value="1"/>
</dbReference>
<dbReference type="InterPro" id="IPR058240">
    <property type="entry name" value="rSAM_sf"/>
</dbReference>
<evidence type="ECO:0000259" key="4">
    <source>
        <dbReference type="Pfam" id="PF04055"/>
    </source>
</evidence>
<dbReference type="InterPro" id="IPR007197">
    <property type="entry name" value="rSAM"/>
</dbReference>
<keyword evidence="1" id="KW-0479">Metal-binding</keyword>
<dbReference type="PANTHER" id="PTHR43432">
    <property type="entry name" value="SLR0285 PROTEIN"/>
    <property type="match status" value="1"/>
</dbReference>
<sequence>MKIKLIKVKAKSIFTRSKLPGVKWAINQYVGCQHACLYCYAKFISKWRPPNYGKWGTWIEIKINAPELVKGKYVDGWVYMSSITDPYQPIEKDLKLTKRILENLDKKIKLSIQTKSDLVLRDIDIFKKFKNIEIGLTINSFDGETKRIFEPFSTSNERRINTLKNLKEEGFKTYAFVSPIIPGLINLKDVIEKTKKFVDYYFFEMINVRGAGKEFMDILKEKFPKSYNILKDRKKFLKFIQECKNIISSENIEVRGIATHN</sequence>
<dbReference type="SFLD" id="SFLDS00029">
    <property type="entry name" value="Radical_SAM"/>
    <property type="match status" value="1"/>
</dbReference>
<dbReference type="GO" id="GO:0003824">
    <property type="term" value="F:catalytic activity"/>
    <property type="evidence" value="ECO:0007669"/>
    <property type="project" value="InterPro"/>
</dbReference>
<dbReference type="Pfam" id="PF04055">
    <property type="entry name" value="Radical_SAM"/>
    <property type="match status" value="1"/>
</dbReference>
<dbReference type="Gene3D" id="3.80.30.30">
    <property type="match status" value="1"/>
</dbReference>
<dbReference type="GO" id="GO:0051536">
    <property type="term" value="F:iron-sulfur cluster binding"/>
    <property type="evidence" value="ECO:0007669"/>
    <property type="project" value="UniProtKB-KW"/>
</dbReference>
<accession>A0A0F9YE55</accession>
<keyword evidence="3" id="KW-0411">Iron-sulfur</keyword>
<name>A0A0F9YE55_9ZZZZ</name>
<dbReference type="InterPro" id="IPR040086">
    <property type="entry name" value="MJ0683-like"/>
</dbReference>